<dbReference type="Gramene" id="MELO3C033117.2.1">
    <property type="protein sequence ID" value="MELO3C033117.2.1"/>
    <property type="gene ID" value="MELO3C033117.2"/>
</dbReference>
<dbReference type="AlphaFoldDB" id="A0A9I9EFJ6"/>
<sequence length="140" mass="15727">MASDSFIDKNVVFKRLKAKSENKICFDCNAKREAVKIIRKSDESCTPILLVVNKIYCALVLVLRGGRVMLIECSYEILCSRIVDDIVAADADDLCSWKGLVESQLTNLTLLILKKYEKNRSDMACLVVLKMNSISCCLII</sequence>
<proteinExistence type="predicted"/>
<accession>A0A9I9EFJ6</accession>
<protein>
    <submittedName>
        <fullName evidence="1">Uncharacterized protein</fullName>
    </submittedName>
</protein>
<name>A0A9I9EFJ6_CUCME</name>
<organism evidence="1">
    <name type="scientific">Cucumis melo</name>
    <name type="common">Muskmelon</name>
    <dbReference type="NCBI Taxonomy" id="3656"/>
    <lineage>
        <taxon>Eukaryota</taxon>
        <taxon>Viridiplantae</taxon>
        <taxon>Streptophyta</taxon>
        <taxon>Embryophyta</taxon>
        <taxon>Tracheophyta</taxon>
        <taxon>Spermatophyta</taxon>
        <taxon>Magnoliopsida</taxon>
        <taxon>eudicotyledons</taxon>
        <taxon>Gunneridae</taxon>
        <taxon>Pentapetalae</taxon>
        <taxon>rosids</taxon>
        <taxon>fabids</taxon>
        <taxon>Cucurbitales</taxon>
        <taxon>Cucurbitaceae</taxon>
        <taxon>Benincaseae</taxon>
        <taxon>Cucumis</taxon>
    </lineage>
</organism>
<reference evidence="1" key="1">
    <citation type="submission" date="2023-03" db="UniProtKB">
        <authorList>
            <consortium name="EnsemblPlants"/>
        </authorList>
    </citation>
    <scope>IDENTIFICATION</scope>
</reference>
<evidence type="ECO:0000313" key="1">
    <source>
        <dbReference type="EnsemblPlants" id="MELO3C033117.2.1"/>
    </source>
</evidence>
<dbReference type="EnsemblPlants" id="MELO3C033117.2.1">
    <property type="protein sequence ID" value="MELO3C033117.2.1"/>
    <property type="gene ID" value="MELO3C033117.2"/>
</dbReference>